<reference evidence="2" key="1">
    <citation type="journal article" date="2017" name="Nat. Commun.">
        <title>The asparagus genome sheds light on the origin and evolution of a young Y chromosome.</title>
        <authorList>
            <person name="Harkess A."/>
            <person name="Zhou J."/>
            <person name="Xu C."/>
            <person name="Bowers J.E."/>
            <person name="Van der Hulst R."/>
            <person name="Ayyampalayam S."/>
            <person name="Mercati F."/>
            <person name="Riccardi P."/>
            <person name="McKain M.R."/>
            <person name="Kakrana A."/>
            <person name="Tang H."/>
            <person name="Ray J."/>
            <person name="Groenendijk J."/>
            <person name="Arikit S."/>
            <person name="Mathioni S.M."/>
            <person name="Nakano M."/>
            <person name="Shan H."/>
            <person name="Telgmann-Rauber A."/>
            <person name="Kanno A."/>
            <person name="Yue Z."/>
            <person name="Chen H."/>
            <person name="Li W."/>
            <person name="Chen Y."/>
            <person name="Xu X."/>
            <person name="Zhang Y."/>
            <person name="Luo S."/>
            <person name="Chen H."/>
            <person name="Gao J."/>
            <person name="Mao Z."/>
            <person name="Pires J.C."/>
            <person name="Luo M."/>
            <person name="Kudrna D."/>
            <person name="Wing R.A."/>
            <person name="Meyers B.C."/>
            <person name="Yi K."/>
            <person name="Kong H."/>
            <person name="Lavrijsen P."/>
            <person name="Sunseri F."/>
            <person name="Falavigna A."/>
            <person name="Ye Y."/>
            <person name="Leebens-Mack J.H."/>
            <person name="Chen G."/>
        </authorList>
    </citation>
    <scope>NUCLEOTIDE SEQUENCE [LARGE SCALE GENOMIC DNA]</scope>
    <source>
        <strain evidence="2">cv. DH0086</strain>
    </source>
</reference>
<gene>
    <name evidence="1" type="ORF">A4U43_C01F28290</name>
</gene>
<dbReference type="Proteomes" id="UP000243459">
    <property type="component" value="Chromosome 1"/>
</dbReference>
<accession>A0A5P1FV97</accession>
<dbReference type="AlphaFoldDB" id="A0A5P1FV97"/>
<dbReference type="Gramene" id="ONK81367">
    <property type="protein sequence ID" value="ONK81367"/>
    <property type="gene ID" value="A4U43_C01F28290"/>
</dbReference>
<keyword evidence="2" id="KW-1185">Reference proteome</keyword>
<dbReference type="EMBL" id="CM007381">
    <property type="protein sequence ID" value="ONK81367.1"/>
    <property type="molecule type" value="Genomic_DNA"/>
</dbReference>
<name>A0A5P1FV97_ASPOF</name>
<sequence length="110" mass="11843">MVRAVVFPCGITGRQRPPRTPLKTSRNQIAAIKASRQTTSTGIYGGPARAGTGAVPGMVTSLVGYRREEDDREGLLALVSLPREAVVAFHREVRKIVMDGFAPEPVRSAL</sequence>
<evidence type="ECO:0000313" key="2">
    <source>
        <dbReference type="Proteomes" id="UP000243459"/>
    </source>
</evidence>
<proteinExistence type="predicted"/>
<organism evidence="1 2">
    <name type="scientific">Asparagus officinalis</name>
    <name type="common">Garden asparagus</name>
    <dbReference type="NCBI Taxonomy" id="4686"/>
    <lineage>
        <taxon>Eukaryota</taxon>
        <taxon>Viridiplantae</taxon>
        <taxon>Streptophyta</taxon>
        <taxon>Embryophyta</taxon>
        <taxon>Tracheophyta</taxon>
        <taxon>Spermatophyta</taxon>
        <taxon>Magnoliopsida</taxon>
        <taxon>Liliopsida</taxon>
        <taxon>Asparagales</taxon>
        <taxon>Asparagaceae</taxon>
        <taxon>Asparagoideae</taxon>
        <taxon>Asparagus</taxon>
    </lineage>
</organism>
<protein>
    <submittedName>
        <fullName evidence="1">Uncharacterized protein</fullName>
    </submittedName>
</protein>
<evidence type="ECO:0000313" key="1">
    <source>
        <dbReference type="EMBL" id="ONK81367.1"/>
    </source>
</evidence>